<feature type="domain" description="SWIM-type" evidence="2">
    <location>
        <begin position="44"/>
        <end position="78"/>
    </location>
</feature>
<evidence type="ECO:0000313" key="3">
    <source>
        <dbReference type="EMBL" id="KAJ7672936.1"/>
    </source>
</evidence>
<sequence>MINTFEDDNAYIGAKWLMSLIRQRGLHVKHLIRVIHRATGASHYVVILRDGRYLCDCCMDTNLGLVCRHFFILWVTIQDLPFHLSFIRARWYQDPEMDIRSLSAVSKQRTILPEHLRLDLNPIPRPRFCLALSKNVPKAQVVTSQASNPTETLPAREVFHEIQTAIRPLMTHVHTREQVDDLLHSLGEIRYVSKSQGLQ</sequence>
<protein>
    <recommendedName>
        <fullName evidence="2">SWIM-type domain-containing protein</fullName>
    </recommendedName>
</protein>
<keyword evidence="1" id="KW-0479">Metal-binding</keyword>
<dbReference type="InterPro" id="IPR007527">
    <property type="entry name" value="Znf_SWIM"/>
</dbReference>
<evidence type="ECO:0000256" key="1">
    <source>
        <dbReference type="PROSITE-ProRule" id="PRU00325"/>
    </source>
</evidence>
<dbReference type="AlphaFoldDB" id="A0AAD7D0M2"/>
<gene>
    <name evidence="3" type="ORF">B0H17DRAFT_947310</name>
</gene>
<organism evidence="3 4">
    <name type="scientific">Mycena rosella</name>
    <name type="common">Pink bonnet</name>
    <name type="synonym">Agaricus rosellus</name>
    <dbReference type="NCBI Taxonomy" id="1033263"/>
    <lineage>
        <taxon>Eukaryota</taxon>
        <taxon>Fungi</taxon>
        <taxon>Dikarya</taxon>
        <taxon>Basidiomycota</taxon>
        <taxon>Agaricomycotina</taxon>
        <taxon>Agaricomycetes</taxon>
        <taxon>Agaricomycetidae</taxon>
        <taxon>Agaricales</taxon>
        <taxon>Marasmiineae</taxon>
        <taxon>Mycenaceae</taxon>
        <taxon>Mycena</taxon>
    </lineage>
</organism>
<name>A0AAD7D0M2_MYCRO</name>
<keyword evidence="4" id="KW-1185">Reference proteome</keyword>
<dbReference type="Proteomes" id="UP001221757">
    <property type="component" value="Unassembled WGS sequence"/>
</dbReference>
<proteinExistence type="predicted"/>
<keyword evidence="1" id="KW-0863">Zinc-finger</keyword>
<evidence type="ECO:0000313" key="4">
    <source>
        <dbReference type="Proteomes" id="UP001221757"/>
    </source>
</evidence>
<evidence type="ECO:0000259" key="2">
    <source>
        <dbReference type="PROSITE" id="PS50966"/>
    </source>
</evidence>
<keyword evidence="1" id="KW-0862">Zinc</keyword>
<dbReference type="EMBL" id="JARKIE010000164">
    <property type="protein sequence ID" value="KAJ7672936.1"/>
    <property type="molecule type" value="Genomic_DNA"/>
</dbReference>
<dbReference type="PROSITE" id="PS50966">
    <property type="entry name" value="ZF_SWIM"/>
    <property type="match status" value="1"/>
</dbReference>
<reference evidence="3" key="1">
    <citation type="submission" date="2023-03" db="EMBL/GenBank/DDBJ databases">
        <title>Massive genome expansion in bonnet fungi (Mycena s.s.) driven by repeated elements and novel gene families across ecological guilds.</title>
        <authorList>
            <consortium name="Lawrence Berkeley National Laboratory"/>
            <person name="Harder C.B."/>
            <person name="Miyauchi S."/>
            <person name="Viragh M."/>
            <person name="Kuo A."/>
            <person name="Thoen E."/>
            <person name="Andreopoulos B."/>
            <person name="Lu D."/>
            <person name="Skrede I."/>
            <person name="Drula E."/>
            <person name="Henrissat B."/>
            <person name="Morin E."/>
            <person name="Kohler A."/>
            <person name="Barry K."/>
            <person name="LaButti K."/>
            <person name="Morin E."/>
            <person name="Salamov A."/>
            <person name="Lipzen A."/>
            <person name="Mereny Z."/>
            <person name="Hegedus B."/>
            <person name="Baldrian P."/>
            <person name="Stursova M."/>
            <person name="Weitz H."/>
            <person name="Taylor A."/>
            <person name="Grigoriev I.V."/>
            <person name="Nagy L.G."/>
            <person name="Martin F."/>
            <person name="Kauserud H."/>
        </authorList>
    </citation>
    <scope>NUCLEOTIDE SEQUENCE</scope>
    <source>
        <strain evidence="3">CBHHK067</strain>
    </source>
</reference>
<accession>A0AAD7D0M2</accession>
<dbReference type="GO" id="GO:0008270">
    <property type="term" value="F:zinc ion binding"/>
    <property type="evidence" value="ECO:0007669"/>
    <property type="project" value="UniProtKB-KW"/>
</dbReference>
<comment type="caution">
    <text evidence="3">The sequence shown here is derived from an EMBL/GenBank/DDBJ whole genome shotgun (WGS) entry which is preliminary data.</text>
</comment>